<evidence type="ECO:0000313" key="1">
    <source>
        <dbReference type="EMBL" id="KAL2065242.1"/>
    </source>
</evidence>
<proteinExistence type="predicted"/>
<gene>
    <name evidence="1" type="ORF">VTL71DRAFT_2911</name>
</gene>
<evidence type="ECO:0000313" key="2">
    <source>
        <dbReference type="Proteomes" id="UP001595075"/>
    </source>
</evidence>
<sequence length="188" mass="21845">MLRLLRGLFANSDPYQAHVVGKMGELTKHTNLVDRQAEAFQIELIERLGMNHTCCTFKSVSIHDPVESYCFSLNVGDEVILLEQSEAAEIRAADEISNQKLQRLMALYEELPYEYSGAFEELWKTWWLLMEDFAPPVAVFWRWDGTRRPSDSKCLPIPLETLDEVESKIRHHVQRSLRENQDDDVEFA</sequence>
<reference evidence="1 2" key="1">
    <citation type="journal article" date="2024" name="Commun. Biol.">
        <title>Comparative genomic analysis of thermophilic fungi reveals convergent evolutionary adaptations and gene losses.</title>
        <authorList>
            <person name="Steindorff A.S."/>
            <person name="Aguilar-Pontes M.V."/>
            <person name="Robinson A.J."/>
            <person name="Andreopoulos B."/>
            <person name="LaButti K."/>
            <person name="Kuo A."/>
            <person name="Mondo S."/>
            <person name="Riley R."/>
            <person name="Otillar R."/>
            <person name="Haridas S."/>
            <person name="Lipzen A."/>
            <person name="Grimwood J."/>
            <person name="Schmutz J."/>
            <person name="Clum A."/>
            <person name="Reid I.D."/>
            <person name="Moisan M.C."/>
            <person name="Butler G."/>
            <person name="Nguyen T.T.M."/>
            <person name="Dewar K."/>
            <person name="Conant G."/>
            <person name="Drula E."/>
            <person name="Henrissat B."/>
            <person name="Hansel C."/>
            <person name="Singer S."/>
            <person name="Hutchinson M.I."/>
            <person name="de Vries R.P."/>
            <person name="Natvig D.O."/>
            <person name="Powell A.J."/>
            <person name="Tsang A."/>
            <person name="Grigoriev I.V."/>
        </authorList>
    </citation>
    <scope>NUCLEOTIDE SEQUENCE [LARGE SCALE GENOMIC DNA]</scope>
    <source>
        <strain evidence="1 2">CBS 494.80</strain>
    </source>
</reference>
<organism evidence="1 2">
    <name type="scientific">Oculimacula yallundae</name>
    <dbReference type="NCBI Taxonomy" id="86028"/>
    <lineage>
        <taxon>Eukaryota</taxon>
        <taxon>Fungi</taxon>
        <taxon>Dikarya</taxon>
        <taxon>Ascomycota</taxon>
        <taxon>Pezizomycotina</taxon>
        <taxon>Leotiomycetes</taxon>
        <taxon>Helotiales</taxon>
        <taxon>Ploettnerulaceae</taxon>
        <taxon>Oculimacula</taxon>
    </lineage>
</organism>
<keyword evidence="2" id="KW-1185">Reference proteome</keyword>
<dbReference type="EMBL" id="JAZHXI010000012">
    <property type="protein sequence ID" value="KAL2065242.1"/>
    <property type="molecule type" value="Genomic_DNA"/>
</dbReference>
<name>A0ABR4C5M6_9HELO</name>
<accession>A0ABR4C5M6</accession>
<comment type="caution">
    <text evidence="1">The sequence shown here is derived from an EMBL/GenBank/DDBJ whole genome shotgun (WGS) entry which is preliminary data.</text>
</comment>
<protein>
    <submittedName>
        <fullName evidence="1">Uncharacterized protein</fullName>
    </submittedName>
</protein>
<dbReference type="Proteomes" id="UP001595075">
    <property type="component" value="Unassembled WGS sequence"/>
</dbReference>